<dbReference type="Gene3D" id="2.40.128.260">
    <property type="entry name" value="Type IV secretion system, VirB10/TraB/TrbI"/>
    <property type="match status" value="1"/>
</dbReference>
<gene>
    <name evidence="8" type="ORF">COB13_05240</name>
</gene>
<evidence type="ECO:0000313" key="8">
    <source>
        <dbReference type="EMBL" id="PCJ02591.1"/>
    </source>
</evidence>
<evidence type="ECO:0000256" key="2">
    <source>
        <dbReference type="ARBA" id="ARBA00010265"/>
    </source>
</evidence>
<keyword evidence="5 7" id="KW-0472">Membrane</keyword>
<comment type="caution">
    <text evidence="8">The sequence shown here is derived from an EMBL/GenBank/DDBJ whole genome shotgun (WGS) entry which is preliminary data.</text>
</comment>
<dbReference type="EMBL" id="NVUS01000004">
    <property type="protein sequence ID" value="PCJ02591.1"/>
    <property type="molecule type" value="Genomic_DNA"/>
</dbReference>
<feature type="transmembrane region" description="Helical" evidence="7">
    <location>
        <begin position="35"/>
        <end position="55"/>
    </location>
</feature>
<evidence type="ECO:0000256" key="1">
    <source>
        <dbReference type="ARBA" id="ARBA00004167"/>
    </source>
</evidence>
<reference key="1">
    <citation type="submission" date="2017-08" db="EMBL/GenBank/DDBJ databases">
        <title>A dynamic microbial community with high functional redundancy inhabits the cold, oxic subseafloor aquifer.</title>
        <authorList>
            <person name="Tully B.J."/>
            <person name="Wheat C.G."/>
            <person name="Glazer B.T."/>
            <person name="Huber J.A."/>
        </authorList>
    </citation>
    <scope>NUCLEOTIDE SEQUENCE [LARGE SCALE GENOMIC DNA]</scope>
</reference>
<dbReference type="InterPro" id="IPR005498">
    <property type="entry name" value="T4SS_VirB10/TraB/TrbI"/>
</dbReference>
<evidence type="ECO:0000256" key="6">
    <source>
        <dbReference type="SAM" id="MobiDB-lite"/>
    </source>
</evidence>
<sequence>MKDDFLSAKKTDKMSPEDLELRGQPRPVTRLNRKLLIGMAGTGMVLIFASTFYALQPRNFDAEKGKQLYNIQNKETPEKLNSLPQDYQGYEPPKLGAPLPGELGGAVLDTEARAGLTPPPALNNSMPFLADPLDDIKRAQRIRLAQRKQQGRESSVFFQITPQSKSDEANPQTQNPLSVYNSDFTATANQVLGANLPSILGQGGQGQLNSDQNGQTGKSAFLNNGPDKSIYNPFEMQTPISPYQVMAGTVIAASLITGSNSDLPGTVIAQVTTPVYDTVTGKHLLIPQGTRLLGKYDSKVSFGQSRALVVWQRLILPNGLSIVIDNLPATDQAGYAGLEDEVDFHTWNLILGISLSTLLSVGAELAFNGDSDIDQAIQDGSEKNINRAGQKLVGRQIDVQPTIKIRPGYPLRIIVHKDIILKPYK</sequence>
<organism evidence="8">
    <name type="scientific">OCS116 cluster bacterium</name>
    <dbReference type="NCBI Taxonomy" id="2030921"/>
    <lineage>
        <taxon>Bacteria</taxon>
        <taxon>Pseudomonadati</taxon>
        <taxon>Pseudomonadota</taxon>
        <taxon>Alphaproteobacteria</taxon>
        <taxon>OCS116 cluster</taxon>
    </lineage>
</organism>
<reference evidence="8" key="2">
    <citation type="journal article" date="2018" name="ISME J.">
        <title>A dynamic microbial community with high functional redundancy inhabits the cold, oxic subseafloor aquifer.</title>
        <authorList>
            <person name="Tully B.J."/>
            <person name="Wheat C.G."/>
            <person name="Glazer B.T."/>
            <person name="Huber J.A."/>
        </authorList>
    </citation>
    <scope>NUCLEOTIDE SEQUENCE</scope>
    <source>
        <strain evidence="8">NORP83</strain>
    </source>
</reference>
<name>A0A2A4Z6R0_9PROT</name>
<protein>
    <submittedName>
        <fullName evidence="8">Conjugal transfer protein TraI</fullName>
    </submittedName>
</protein>
<feature type="region of interest" description="Disordered" evidence="6">
    <location>
        <begin position="1"/>
        <end position="22"/>
    </location>
</feature>
<dbReference type="InterPro" id="IPR042217">
    <property type="entry name" value="T4SS_VirB10/TrbI"/>
</dbReference>
<dbReference type="AlphaFoldDB" id="A0A2A4Z6R0"/>
<evidence type="ECO:0000256" key="3">
    <source>
        <dbReference type="ARBA" id="ARBA00022692"/>
    </source>
</evidence>
<dbReference type="Pfam" id="PF03743">
    <property type="entry name" value="TrbI"/>
    <property type="match status" value="1"/>
</dbReference>
<dbReference type="CDD" id="cd16429">
    <property type="entry name" value="VirB10"/>
    <property type="match status" value="1"/>
</dbReference>
<comment type="subcellular location">
    <subcellularLocation>
        <location evidence="1">Membrane</location>
        <topology evidence="1">Single-pass membrane protein</topology>
    </subcellularLocation>
</comment>
<evidence type="ECO:0000256" key="4">
    <source>
        <dbReference type="ARBA" id="ARBA00022989"/>
    </source>
</evidence>
<dbReference type="GO" id="GO:0016020">
    <property type="term" value="C:membrane"/>
    <property type="evidence" value="ECO:0007669"/>
    <property type="project" value="UniProtKB-SubCell"/>
</dbReference>
<keyword evidence="4 7" id="KW-1133">Transmembrane helix</keyword>
<comment type="similarity">
    <text evidence="2">Belongs to the TrbI/VirB10 family.</text>
</comment>
<evidence type="ECO:0000256" key="7">
    <source>
        <dbReference type="SAM" id="Phobius"/>
    </source>
</evidence>
<accession>A0A2A4Z6R0</accession>
<evidence type="ECO:0000256" key="5">
    <source>
        <dbReference type="ARBA" id="ARBA00023136"/>
    </source>
</evidence>
<keyword evidence="3 7" id="KW-0812">Transmembrane</keyword>
<proteinExistence type="inferred from homology"/>